<feature type="region of interest" description="Disordered" evidence="1">
    <location>
        <begin position="44"/>
        <end position="90"/>
    </location>
</feature>
<comment type="caution">
    <text evidence="2">The sequence shown here is derived from an EMBL/GenBank/DDBJ whole genome shotgun (WGS) entry which is preliminary data.</text>
</comment>
<feature type="region of interest" description="Disordered" evidence="1">
    <location>
        <begin position="205"/>
        <end position="243"/>
    </location>
</feature>
<sequence length="243" mass="26982">MLLEGKRSHHGLKTIADSPLWTTFTSIGLNDHKLHDPRIRAMHTRLPNDMGSSGNPIQAKKMSQAPKQPLQQTRDKNASHQENQERDNQSAACFDKGGEAARKTNCCGKTTGARKALSDLIPNNSEEYEKKRPRSELLKKKGSNVPRTVELTSDEDEEGDDSFLRGVKVGRRLWRSGISGSGDSDEEDSPWLQRKVRCVEASRQNTALTKESAPQVQALSKAGPAATSEEVTTCMDDDTERRR</sequence>
<proteinExistence type="predicted"/>
<protein>
    <submittedName>
        <fullName evidence="2">Unnamed protein product</fullName>
    </submittedName>
</protein>
<feature type="region of interest" description="Disordered" evidence="1">
    <location>
        <begin position="124"/>
        <end position="160"/>
    </location>
</feature>
<dbReference type="EMBL" id="BSXW01000738">
    <property type="protein sequence ID" value="GMF28826.1"/>
    <property type="molecule type" value="Genomic_DNA"/>
</dbReference>
<evidence type="ECO:0000256" key="1">
    <source>
        <dbReference type="SAM" id="MobiDB-lite"/>
    </source>
</evidence>
<accession>A0A9W6U9T7</accession>
<reference evidence="2" key="1">
    <citation type="submission" date="2023-04" db="EMBL/GenBank/DDBJ databases">
        <title>Phytophthora lilii NBRC 32176.</title>
        <authorList>
            <person name="Ichikawa N."/>
            <person name="Sato H."/>
            <person name="Tonouchi N."/>
        </authorList>
    </citation>
    <scope>NUCLEOTIDE SEQUENCE</scope>
    <source>
        <strain evidence="2">NBRC 32176</strain>
    </source>
</reference>
<dbReference type="AlphaFoldDB" id="A0A9W6U9T7"/>
<dbReference type="Proteomes" id="UP001165083">
    <property type="component" value="Unassembled WGS sequence"/>
</dbReference>
<gene>
    <name evidence="2" type="ORF">Plil01_001217600</name>
</gene>
<feature type="compositionally biased region" description="Basic and acidic residues" evidence="1">
    <location>
        <begin position="73"/>
        <end position="88"/>
    </location>
</feature>
<evidence type="ECO:0000313" key="2">
    <source>
        <dbReference type="EMBL" id="GMF28826.1"/>
    </source>
</evidence>
<keyword evidence="3" id="KW-1185">Reference proteome</keyword>
<organism evidence="2 3">
    <name type="scientific">Phytophthora lilii</name>
    <dbReference type="NCBI Taxonomy" id="2077276"/>
    <lineage>
        <taxon>Eukaryota</taxon>
        <taxon>Sar</taxon>
        <taxon>Stramenopiles</taxon>
        <taxon>Oomycota</taxon>
        <taxon>Peronosporomycetes</taxon>
        <taxon>Peronosporales</taxon>
        <taxon>Peronosporaceae</taxon>
        <taxon>Phytophthora</taxon>
    </lineage>
</organism>
<feature type="compositionally biased region" description="Basic and acidic residues" evidence="1">
    <location>
        <begin position="127"/>
        <end position="139"/>
    </location>
</feature>
<name>A0A9W6U9T7_9STRA</name>
<evidence type="ECO:0000313" key="3">
    <source>
        <dbReference type="Proteomes" id="UP001165083"/>
    </source>
</evidence>
<feature type="compositionally biased region" description="Polar residues" evidence="1">
    <location>
        <begin position="205"/>
        <end position="218"/>
    </location>
</feature>